<dbReference type="AlphaFoldDB" id="A0A285L7S1"/>
<dbReference type="GO" id="GO:0003677">
    <property type="term" value="F:DNA binding"/>
    <property type="evidence" value="ECO:0007669"/>
    <property type="project" value="InterPro"/>
</dbReference>
<sequence length="411" mass="45428">MGSTVARLPGMNPQRTGRTLKQLRLRQRLSLRELAVLLYCDYSWLCNIEAGRRWPRDRGWAERTDLALNGSGVLVAAWDADQREYARAADTMRMLDQARRDSQALLVASDGVALDEINDQIVHVAKGARFEPYEETLSYALDLRSELTRRIRAGAYRPEEIRDLYVGLGRVCGVLAYLTLDLGQADTARVHAEAAFELGDRADHDQLRAWARGTQALAFRFTKDFELARDAATDGLRYVGRSTGTAEPRLLCGLAASVANLGDSGSALELLGQADRARDACGPDEVPGLFSFSPAKQIYYHGFSLMWSDEAKILRKSVQASNDAIAAWQVQRSPGDEMLSQIYLASASARLGDLDGSISAVSPVLETPISAHFSWVRKRLKQLEALLAKHFPDSRVATETRETLKAYAHSA</sequence>
<name>A0A285L7S1_9NOCA</name>
<organism evidence="1 2">
    <name type="scientific">Nocardia amikacinitolerans</name>
    <dbReference type="NCBI Taxonomy" id="756689"/>
    <lineage>
        <taxon>Bacteria</taxon>
        <taxon>Bacillati</taxon>
        <taxon>Actinomycetota</taxon>
        <taxon>Actinomycetes</taxon>
        <taxon>Mycobacteriales</taxon>
        <taxon>Nocardiaceae</taxon>
        <taxon>Nocardia</taxon>
    </lineage>
</organism>
<gene>
    <name evidence="1" type="ORF">SAMN04244553_2586</name>
</gene>
<evidence type="ECO:0000313" key="1">
    <source>
        <dbReference type="EMBL" id="SNY81009.1"/>
    </source>
</evidence>
<protein>
    <recommendedName>
        <fullName evidence="3">Helix-turn-helix domain-containing protein</fullName>
    </recommendedName>
</protein>
<dbReference type="InterPro" id="IPR010982">
    <property type="entry name" value="Lambda_DNA-bd_dom_sf"/>
</dbReference>
<dbReference type="Proteomes" id="UP000219565">
    <property type="component" value="Unassembled WGS sequence"/>
</dbReference>
<accession>A0A285L7S1</accession>
<proteinExistence type="predicted"/>
<dbReference type="InterPro" id="IPR011990">
    <property type="entry name" value="TPR-like_helical_dom_sf"/>
</dbReference>
<dbReference type="Pfam" id="PF13560">
    <property type="entry name" value="HTH_31"/>
    <property type="match status" value="1"/>
</dbReference>
<evidence type="ECO:0000313" key="2">
    <source>
        <dbReference type="Proteomes" id="UP000219565"/>
    </source>
</evidence>
<dbReference type="SUPFAM" id="SSF48452">
    <property type="entry name" value="TPR-like"/>
    <property type="match status" value="1"/>
</dbReference>
<dbReference type="SUPFAM" id="SSF47413">
    <property type="entry name" value="lambda repressor-like DNA-binding domains"/>
    <property type="match status" value="1"/>
</dbReference>
<evidence type="ECO:0008006" key="3">
    <source>
        <dbReference type="Google" id="ProtNLM"/>
    </source>
</evidence>
<dbReference type="Gene3D" id="1.10.260.40">
    <property type="entry name" value="lambda repressor-like DNA-binding domains"/>
    <property type="match status" value="1"/>
</dbReference>
<reference evidence="1 2" key="1">
    <citation type="submission" date="2017-09" db="EMBL/GenBank/DDBJ databases">
        <authorList>
            <person name="Ehlers B."/>
            <person name="Leendertz F.H."/>
        </authorList>
    </citation>
    <scope>NUCLEOTIDE SEQUENCE [LARGE SCALE GENOMIC DNA]</scope>
    <source>
        <strain evidence="1 2">DSM 45537</strain>
    </source>
</reference>
<keyword evidence="2" id="KW-1185">Reference proteome</keyword>
<dbReference type="EMBL" id="OBEG01000002">
    <property type="protein sequence ID" value="SNY81009.1"/>
    <property type="molecule type" value="Genomic_DNA"/>
</dbReference>